<dbReference type="EMBL" id="CM055734">
    <property type="protein sequence ID" value="KAJ8009662.1"/>
    <property type="molecule type" value="Genomic_DNA"/>
</dbReference>
<gene>
    <name evidence="1" type="ORF">DPEC_G00093510</name>
</gene>
<name>A0ACC2H145_DALPE</name>
<evidence type="ECO:0000313" key="1">
    <source>
        <dbReference type="EMBL" id="KAJ8009662.1"/>
    </source>
</evidence>
<evidence type="ECO:0000313" key="2">
    <source>
        <dbReference type="Proteomes" id="UP001157502"/>
    </source>
</evidence>
<organism evidence="1 2">
    <name type="scientific">Dallia pectoralis</name>
    <name type="common">Alaska blackfish</name>
    <dbReference type="NCBI Taxonomy" id="75939"/>
    <lineage>
        <taxon>Eukaryota</taxon>
        <taxon>Metazoa</taxon>
        <taxon>Chordata</taxon>
        <taxon>Craniata</taxon>
        <taxon>Vertebrata</taxon>
        <taxon>Euteleostomi</taxon>
        <taxon>Actinopterygii</taxon>
        <taxon>Neopterygii</taxon>
        <taxon>Teleostei</taxon>
        <taxon>Protacanthopterygii</taxon>
        <taxon>Esociformes</taxon>
        <taxon>Umbridae</taxon>
        <taxon>Dallia</taxon>
    </lineage>
</organism>
<dbReference type="Proteomes" id="UP001157502">
    <property type="component" value="Chromosome 7"/>
</dbReference>
<sequence>MKVFILLILEIGHLHVGISAVTHSLKHLVTEISGETIFPEFTAVSLLDNCQVGYFDSISKTAVPKTEWIQGNGLDFWDFHSELSIVYYQLFKRRIKGWNYLFNQSMST</sequence>
<keyword evidence="2" id="KW-1185">Reference proteome</keyword>
<accession>A0ACC2H145</accession>
<feature type="non-terminal residue" evidence="1">
    <location>
        <position position="108"/>
    </location>
</feature>
<comment type="caution">
    <text evidence="1">The sequence shown here is derived from an EMBL/GenBank/DDBJ whole genome shotgun (WGS) entry which is preliminary data.</text>
</comment>
<proteinExistence type="predicted"/>
<protein>
    <submittedName>
        <fullName evidence="1">Uncharacterized protein</fullName>
    </submittedName>
</protein>
<reference evidence="1" key="1">
    <citation type="submission" date="2021-05" db="EMBL/GenBank/DDBJ databases">
        <authorList>
            <person name="Pan Q."/>
            <person name="Jouanno E."/>
            <person name="Zahm M."/>
            <person name="Klopp C."/>
            <person name="Cabau C."/>
            <person name="Louis A."/>
            <person name="Berthelot C."/>
            <person name="Parey E."/>
            <person name="Roest Crollius H."/>
            <person name="Montfort J."/>
            <person name="Robinson-Rechavi M."/>
            <person name="Bouchez O."/>
            <person name="Lampietro C."/>
            <person name="Lopez Roques C."/>
            <person name="Donnadieu C."/>
            <person name="Postlethwait J."/>
            <person name="Bobe J."/>
            <person name="Dillon D."/>
            <person name="Chandos A."/>
            <person name="von Hippel F."/>
            <person name="Guiguen Y."/>
        </authorList>
    </citation>
    <scope>NUCLEOTIDE SEQUENCE</scope>
    <source>
        <strain evidence="1">YG-Jan2019</strain>
    </source>
</reference>